<protein>
    <submittedName>
        <fullName evidence="1">Uncharacterized protein</fullName>
    </submittedName>
</protein>
<sequence length="66" mass="7141">MAPRDVSSWLEVSATRHKSECHAARGYQGQPVLSLCVCQAPASYPPETPLGGWQAPASVHSTFPKY</sequence>
<organism evidence="1 2">
    <name type="scientific">Pleuronectes platessa</name>
    <name type="common">European plaice</name>
    <dbReference type="NCBI Taxonomy" id="8262"/>
    <lineage>
        <taxon>Eukaryota</taxon>
        <taxon>Metazoa</taxon>
        <taxon>Chordata</taxon>
        <taxon>Craniata</taxon>
        <taxon>Vertebrata</taxon>
        <taxon>Euteleostomi</taxon>
        <taxon>Actinopterygii</taxon>
        <taxon>Neopterygii</taxon>
        <taxon>Teleostei</taxon>
        <taxon>Neoteleostei</taxon>
        <taxon>Acanthomorphata</taxon>
        <taxon>Carangaria</taxon>
        <taxon>Pleuronectiformes</taxon>
        <taxon>Pleuronectoidei</taxon>
        <taxon>Pleuronectidae</taxon>
        <taxon>Pleuronectes</taxon>
    </lineage>
</organism>
<dbReference type="EMBL" id="CADEAL010001952">
    <property type="protein sequence ID" value="CAB1436876.1"/>
    <property type="molecule type" value="Genomic_DNA"/>
</dbReference>
<comment type="caution">
    <text evidence="1">The sequence shown here is derived from an EMBL/GenBank/DDBJ whole genome shotgun (WGS) entry which is preliminary data.</text>
</comment>
<evidence type="ECO:0000313" key="2">
    <source>
        <dbReference type="Proteomes" id="UP001153269"/>
    </source>
</evidence>
<gene>
    <name evidence="1" type="ORF">PLEPLA_LOCUS24909</name>
</gene>
<reference evidence="1" key="1">
    <citation type="submission" date="2020-03" db="EMBL/GenBank/DDBJ databases">
        <authorList>
            <person name="Weist P."/>
        </authorList>
    </citation>
    <scope>NUCLEOTIDE SEQUENCE</scope>
</reference>
<evidence type="ECO:0000313" key="1">
    <source>
        <dbReference type="EMBL" id="CAB1436876.1"/>
    </source>
</evidence>
<dbReference type="AlphaFoldDB" id="A0A9N7UV44"/>
<proteinExistence type="predicted"/>
<name>A0A9N7UV44_PLEPL</name>
<keyword evidence="2" id="KW-1185">Reference proteome</keyword>
<dbReference type="Proteomes" id="UP001153269">
    <property type="component" value="Unassembled WGS sequence"/>
</dbReference>
<accession>A0A9N7UV44</accession>
<feature type="non-terminal residue" evidence="1">
    <location>
        <position position="66"/>
    </location>
</feature>